<evidence type="ECO:0000256" key="1">
    <source>
        <dbReference type="SAM" id="MobiDB-lite"/>
    </source>
</evidence>
<reference evidence="2" key="1">
    <citation type="submission" date="2016-06" db="UniProtKB">
        <authorList>
            <consortium name="WormBaseParasite"/>
        </authorList>
    </citation>
    <scope>IDENTIFICATION</scope>
</reference>
<dbReference type="AlphaFoldDB" id="A0A183TJH3"/>
<feature type="region of interest" description="Disordered" evidence="1">
    <location>
        <begin position="82"/>
        <end position="154"/>
    </location>
</feature>
<evidence type="ECO:0000313" key="2">
    <source>
        <dbReference type="WBParaSite" id="SSLN_0001725601-mRNA-1"/>
    </source>
</evidence>
<organism evidence="2">
    <name type="scientific">Schistocephalus solidus</name>
    <name type="common">Tapeworm</name>
    <dbReference type="NCBI Taxonomy" id="70667"/>
    <lineage>
        <taxon>Eukaryota</taxon>
        <taxon>Metazoa</taxon>
        <taxon>Spiralia</taxon>
        <taxon>Lophotrochozoa</taxon>
        <taxon>Platyhelminthes</taxon>
        <taxon>Cestoda</taxon>
        <taxon>Eucestoda</taxon>
        <taxon>Diphyllobothriidea</taxon>
        <taxon>Diphyllobothriidae</taxon>
        <taxon>Schistocephalus</taxon>
    </lineage>
</organism>
<name>A0A183TJH3_SCHSO</name>
<dbReference type="WBParaSite" id="SSLN_0001725601-mRNA-1">
    <property type="protein sequence ID" value="SSLN_0001725601-mRNA-1"/>
    <property type="gene ID" value="SSLN_0001725601"/>
</dbReference>
<sequence>LNLPSSLPETIRAVQQISSGNAPGSDAIPLEFYKHGGPLLMAELTAFFQEMWCQGQVPQDFKDAPIVNLYKWKGNRQLVAQNRREDLHPYPPQSSERSSGAGPVPGTPMWLPPTPRNNRHDLCRLPATKEVPGDANSPKQYLRGSVESLLHGES</sequence>
<protein>
    <submittedName>
        <fullName evidence="2">ARID domain-containing protein</fullName>
    </submittedName>
</protein>
<accession>A0A183TJH3</accession>
<proteinExistence type="predicted"/>